<dbReference type="AlphaFoldDB" id="A0A0A9A6H9"/>
<evidence type="ECO:0000256" key="1">
    <source>
        <dbReference type="SAM" id="MobiDB-lite"/>
    </source>
</evidence>
<accession>A0A0A9A6H9</accession>
<reference evidence="2" key="2">
    <citation type="journal article" date="2015" name="Data Brief">
        <title>Shoot transcriptome of the giant reed, Arundo donax.</title>
        <authorList>
            <person name="Barrero R.A."/>
            <person name="Guerrero F.D."/>
            <person name="Moolhuijzen P."/>
            <person name="Goolsby J.A."/>
            <person name="Tidwell J."/>
            <person name="Bellgard S.E."/>
            <person name="Bellgard M.I."/>
        </authorList>
    </citation>
    <scope>NUCLEOTIDE SEQUENCE</scope>
    <source>
        <tissue evidence="2">Shoot tissue taken approximately 20 cm above the soil surface</tissue>
    </source>
</reference>
<proteinExistence type="predicted"/>
<name>A0A0A9A6H9_ARUDO</name>
<sequence>MELRRLRPSDDVRHVGHGRGQEEGDHGRP</sequence>
<evidence type="ECO:0000313" key="2">
    <source>
        <dbReference type="EMBL" id="JAD42617.1"/>
    </source>
</evidence>
<dbReference type="EMBL" id="GBRH01255278">
    <property type="protein sequence ID" value="JAD42617.1"/>
    <property type="molecule type" value="Transcribed_RNA"/>
</dbReference>
<feature type="region of interest" description="Disordered" evidence="1">
    <location>
        <begin position="1"/>
        <end position="29"/>
    </location>
</feature>
<organism evidence="2">
    <name type="scientific">Arundo donax</name>
    <name type="common">Giant reed</name>
    <name type="synonym">Donax arundinaceus</name>
    <dbReference type="NCBI Taxonomy" id="35708"/>
    <lineage>
        <taxon>Eukaryota</taxon>
        <taxon>Viridiplantae</taxon>
        <taxon>Streptophyta</taxon>
        <taxon>Embryophyta</taxon>
        <taxon>Tracheophyta</taxon>
        <taxon>Spermatophyta</taxon>
        <taxon>Magnoliopsida</taxon>
        <taxon>Liliopsida</taxon>
        <taxon>Poales</taxon>
        <taxon>Poaceae</taxon>
        <taxon>PACMAD clade</taxon>
        <taxon>Arundinoideae</taxon>
        <taxon>Arundineae</taxon>
        <taxon>Arundo</taxon>
    </lineage>
</organism>
<protein>
    <submittedName>
        <fullName evidence="2">Uncharacterized protein</fullName>
    </submittedName>
</protein>
<reference evidence="2" key="1">
    <citation type="submission" date="2014-09" db="EMBL/GenBank/DDBJ databases">
        <authorList>
            <person name="Magalhaes I.L.F."/>
            <person name="Oliveira U."/>
            <person name="Santos F.R."/>
            <person name="Vidigal T.H.D.A."/>
            <person name="Brescovit A.D."/>
            <person name="Santos A.J."/>
        </authorList>
    </citation>
    <scope>NUCLEOTIDE SEQUENCE</scope>
    <source>
        <tissue evidence="2">Shoot tissue taken approximately 20 cm above the soil surface</tissue>
    </source>
</reference>